<evidence type="ECO:0000313" key="1">
    <source>
        <dbReference type="EMBL" id="PKZ14010.1"/>
    </source>
</evidence>
<dbReference type="EMBL" id="PKGU01000007">
    <property type="protein sequence ID" value="PKZ14010.1"/>
    <property type="molecule type" value="Genomic_DNA"/>
</dbReference>
<proteinExistence type="predicted"/>
<protein>
    <submittedName>
        <fullName evidence="1">Uncharacterized protein</fullName>
    </submittedName>
</protein>
<reference evidence="1 2" key="1">
    <citation type="submission" date="2017-12" db="EMBL/GenBank/DDBJ databases">
        <title>Phylogenetic diversity of female urinary microbiome.</title>
        <authorList>
            <person name="Thomas-White K."/>
            <person name="Wolfe A.J."/>
        </authorList>
    </citation>
    <scope>NUCLEOTIDE SEQUENCE [LARGE SCALE GENOMIC DNA]</scope>
    <source>
        <strain evidence="1 2">UMB0064</strain>
    </source>
</reference>
<dbReference type="Proteomes" id="UP000242263">
    <property type="component" value="Unassembled WGS sequence"/>
</dbReference>
<gene>
    <name evidence="1" type="ORF">CYJ32_07675</name>
</gene>
<evidence type="ECO:0000313" key="2">
    <source>
        <dbReference type="Proteomes" id="UP000242263"/>
    </source>
</evidence>
<accession>A0A2I1M1J0</accession>
<dbReference type="AlphaFoldDB" id="A0A2I1M1J0"/>
<comment type="caution">
    <text evidence="1">The sequence shown here is derived from an EMBL/GenBank/DDBJ whole genome shotgun (WGS) entry which is preliminary data.</text>
</comment>
<name>A0A2I1M1J0_9BIFI</name>
<sequence>MTTETTTTTTNATEFLSKRGVGMHMTGLSKKQISAFVIPKNGADPRTGALYYTGDGHIMYTDGMLAVWFETPELFTRFADTPMYVRVNDLKTIAKSMTAKDIAKWESLNWIELNPTLLEFMTHALTVTRVKNVYRDVTISHFPIFDFKLLDRARKLLSFYDYKGFESVQLLPTTVAVEDTEPWVLDTLDTDTYALVLPMHRPTGTHDLTTSVEDMN</sequence>
<organism evidence="1 2">
    <name type="scientific">Alloscardovia omnicolens</name>
    <dbReference type="NCBI Taxonomy" id="419015"/>
    <lineage>
        <taxon>Bacteria</taxon>
        <taxon>Bacillati</taxon>
        <taxon>Actinomycetota</taxon>
        <taxon>Actinomycetes</taxon>
        <taxon>Bifidobacteriales</taxon>
        <taxon>Bifidobacteriaceae</taxon>
        <taxon>Alloscardovia</taxon>
    </lineage>
</organism>
<dbReference type="RefSeq" id="WP_101541622.1">
    <property type="nucleotide sequence ID" value="NZ_PKGU01000007.1"/>
</dbReference>